<protein>
    <recommendedName>
        <fullName evidence="3">Ty3 transposon capsid-like protein domain-containing protein</fullName>
    </recommendedName>
</protein>
<dbReference type="InterPro" id="IPR001969">
    <property type="entry name" value="Aspartic_peptidase_AS"/>
</dbReference>
<proteinExistence type="predicted"/>
<reference evidence="1 2" key="1">
    <citation type="journal article" date="2021" name="bioRxiv">
        <title>Chromosome-scale and haplotype-resolved genome assembly of a tetraploid potato cultivar.</title>
        <authorList>
            <person name="Sun H."/>
            <person name="Jiao W.-B."/>
            <person name="Krause K."/>
            <person name="Campoy J.A."/>
            <person name="Goel M."/>
            <person name="Folz-Donahue K."/>
            <person name="Kukat C."/>
            <person name="Huettel B."/>
            <person name="Schneeberger K."/>
        </authorList>
    </citation>
    <scope>NUCLEOTIDE SEQUENCE [LARGE SCALE GENOMIC DNA]</scope>
    <source>
        <strain evidence="1">SolTubOtavaFocal</strain>
        <tissue evidence="1">Leaves</tissue>
    </source>
</reference>
<dbReference type="Proteomes" id="UP000826656">
    <property type="component" value="Unassembled WGS sequence"/>
</dbReference>
<name>A0ABQ7VA17_SOLTU</name>
<dbReference type="EMBL" id="JAIVGD010000013">
    <property type="protein sequence ID" value="KAH0760924.1"/>
    <property type="molecule type" value="Genomic_DNA"/>
</dbReference>
<keyword evidence="2" id="KW-1185">Reference proteome</keyword>
<sequence>MEDVLEVFNKLNHTRSVDEYLGKFEDLKAEMLIRNPVLNEAHFISSFMGGLKKEIKYVIKMFKLITLSFAIEQARMQEKAIEAALKKDKTDTRPIKAHVSSFTPKPSVMTSTRPTTYRLSPEVYEYRKNNHLCFRCGDKYTPRHKCKNRQLNCIKGITEDGQAAWATPTETSKIIKEQALTDMIIEGEIQQEMQEAICLSALSGNHNGVNTILVKGIAKNRNLTVMVDSGSTHSFIDS</sequence>
<evidence type="ECO:0000313" key="1">
    <source>
        <dbReference type="EMBL" id="KAH0760924.1"/>
    </source>
</evidence>
<dbReference type="PROSITE" id="PS00141">
    <property type="entry name" value="ASP_PROTEASE"/>
    <property type="match status" value="1"/>
</dbReference>
<organism evidence="1 2">
    <name type="scientific">Solanum tuberosum</name>
    <name type="common">Potato</name>
    <dbReference type="NCBI Taxonomy" id="4113"/>
    <lineage>
        <taxon>Eukaryota</taxon>
        <taxon>Viridiplantae</taxon>
        <taxon>Streptophyta</taxon>
        <taxon>Embryophyta</taxon>
        <taxon>Tracheophyta</taxon>
        <taxon>Spermatophyta</taxon>
        <taxon>Magnoliopsida</taxon>
        <taxon>eudicotyledons</taxon>
        <taxon>Gunneridae</taxon>
        <taxon>Pentapetalae</taxon>
        <taxon>asterids</taxon>
        <taxon>lamiids</taxon>
        <taxon>Solanales</taxon>
        <taxon>Solanaceae</taxon>
        <taxon>Solanoideae</taxon>
        <taxon>Solaneae</taxon>
        <taxon>Solanum</taxon>
    </lineage>
</organism>
<comment type="caution">
    <text evidence="1">The sequence shown here is derived from an EMBL/GenBank/DDBJ whole genome shotgun (WGS) entry which is preliminary data.</text>
</comment>
<gene>
    <name evidence="1" type="ORF">KY290_016997</name>
</gene>
<accession>A0ABQ7VA17</accession>
<evidence type="ECO:0008006" key="3">
    <source>
        <dbReference type="Google" id="ProtNLM"/>
    </source>
</evidence>
<evidence type="ECO:0000313" key="2">
    <source>
        <dbReference type="Proteomes" id="UP000826656"/>
    </source>
</evidence>